<evidence type="ECO:0000313" key="2">
    <source>
        <dbReference type="EMBL" id="AXU41354.1"/>
    </source>
</evidence>
<dbReference type="EMBL" id="MH179303">
    <property type="protein sequence ID" value="AXU41354.1"/>
    <property type="molecule type" value="Genomic_DNA"/>
</dbReference>
<dbReference type="InterPro" id="IPR001279">
    <property type="entry name" value="Metallo-B-lactamas"/>
</dbReference>
<reference evidence="2" key="1">
    <citation type="submission" date="2018-04" db="EMBL/GenBank/DDBJ databases">
        <title>Whole genome sequencing of Staphylococcus pseudintermedius isolates from dogs.</title>
        <authorList>
            <person name="Bryan L.K."/>
            <person name="Little S.V."/>
            <person name="Hillhouse A."/>
            <person name="Lawhon S.D."/>
        </authorList>
    </citation>
    <scope>NUCLEOTIDE SEQUENCE</scope>
    <source>
        <strain evidence="2">TAMU 49_044</strain>
    </source>
</reference>
<dbReference type="AlphaFoldDB" id="A0A346TP64"/>
<dbReference type="PANTHER" id="PTHR47619:SF1">
    <property type="entry name" value="EXODEOXYRIBONUCLEASE WALJ"/>
    <property type="match status" value="1"/>
</dbReference>
<dbReference type="InterPro" id="IPR036866">
    <property type="entry name" value="RibonucZ/Hydroxyglut_hydro"/>
</dbReference>
<dbReference type="Pfam" id="PF12706">
    <property type="entry name" value="Lactamase_B_2"/>
    <property type="match status" value="1"/>
</dbReference>
<proteinExistence type="predicted"/>
<dbReference type="Gene3D" id="3.60.15.10">
    <property type="entry name" value="Ribonuclease Z/Hydroxyacylglutathione hydrolase-like"/>
    <property type="match status" value="1"/>
</dbReference>
<accession>A0A346TP64</accession>
<feature type="domain" description="Metallo-beta-lactamase" evidence="1">
    <location>
        <begin position="19"/>
        <end position="170"/>
    </location>
</feature>
<dbReference type="SUPFAM" id="SSF56281">
    <property type="entry name" value="Metallo-hydrolase/oxidoreductase"/>
    <property type="match status" value="1"/>
</dbReference>
<dbReference type="InterPro" id="IPR052533">
    <property type="entry name" value="WalJ/YycJ-like"/>
</dbReference>
<name>A0A346TP64_STAPS</name>
<dbReference type="PANTHER" id="PTHR47619">
    <property type="entry name" value="METALLO-HYDROLASE YYCJ-RELATED"/>
    <property type="match status" value="1"/>
</dbReference>
<dbReference type="RefSeq" id="WP_015729213.1">
    <property type="nucleotide sequence ID" value="NZ_BAAFJO010000013.1"/>
</dbReference>
<protein>
    <submittedName>
        <fullName evidence="2">Metallo-beta-lactamase superfamily domain protein</fullName>
    </submittedName>
</protein>
<sequence length="214" mass="24469">MLVEAGIKFQSVQKHLKFKTRDIAGCLITHEHGDHAKYIKQFMDAGIECYATLGTLKALNVTSHRLNVIKSRKVFRVGSWQILPFEIEHDVAEPVGFLMKSDNGFKVLYVTDTKYLKYKFNGITHMLLEVNFIYEQMQQNVEDGVIHQALANRIMDSHFSLEYATQFLKANDLSELQEIHLIHLSSNNSNARFIKEQIQAVSGVTVYVGGYKDD</sequence>
<organism evidence="2">
    <name type="scientific">Staphylococcus pseudintermedius</name>
    <dbReference type="NCBI Taxonomy" id="283734"/>
    <lineage>
        <taxon>Bacteria</taxon>
        <taxon>Bacillati</taxon>
        <taxon>Bacillota</taxon>
        <taxon>Bacilli</taxon>
        <taxon>Bacillales</taxon>
        <taxon>Staphylococcaceae</taxon>
        <taxon>Staphylococcus</taxon>
        <taxon>Staphylococcus intermedius group</taxon>
    </lineage>
</organism>
<evidence type="ECO:0000259" key="1">
    <source>
        <dbReference type="Pfam" id="PF12706"/>
    </source>
</evidence>